<dbReference type="InterPro" id="IPR033121">
    <property type="entry name" value="PEPTIDASE_A1"/>
</dbReference>
<feature type="compositionally biased region" description="Basic and acidic residues" evidence="2">
    <location>
        <begin position="71"/>
        <end position="81"/>
    </location>
</feature>
<dbReference type="Proteomes" id="UP000310158">
    <property type="component" value="Unassembled WGS sequence"/>
</dbReference>
<dbReference type="Gene3D" id="2.40.70.10">
    <property type="entry name" value="Acid Proteases"/>
    <property type="match status" value="2"/>
</dbReference>
<dbReference type="InterPro" id="IPR001461">
    <property type="entry name" value="Aspartic_peptidase_A1"/>
</dbReference>
<dbReference type="PROSITE" id="PS51767">
    <property type="entry name" value="PEPTIDASE_A1"/>
    <property type="match status" value="1"/>
</dbReference>
<name>A0A4S4M532_9AGAM</name>
<dbReference type="PRINTS" id="PR00792">
    <property type="entry name" value="PEPSIN"/>
</dbReference>
<dbReference type="InterPro" id="IPR021109">
    <property type="entry name" value="Peptidase_aspartic_dom_sf"/>
</dbReference>
<dbReference type="AlphaFoldDB" id="A0A4S4M532"/>
<dbReference type="GO" id="GO:0006508">
    <property type="term" value="P:proteolysis"/>
    <property type="evidence" value="ECO:0007669"/>
    <property type="project" value="InterPro"/>
</dbReference>
<dbReference type="Pfam" id="PF00026">
    <property type="entry name" value="Asp"/>
    <property type="match status" value="1"/>
</dbReference>
<evidence type="ECO:0000313" key="4">
    <source>
        <dbReference type="EMBL" id="THH20326.1"/>
    </source>
</evidence>
<dbReference type="GO" id="GO:0004190">
    <property type="term" value="F:aspartic-type endopeptidase activity"/>
    <property type="evidence" value="ECO:0007669"/>
    <property type="project" value="InterPro"/>
</dbReference>
<dbReference type="PANTHER" id="PTHR47966:SF51">
    <property type="entry name" value="BETA-SITE APP-CLEAVING ENZYME, ISOFORM A-RELATED"/>
    <property type="match status" value="1"/>
</dbReference>
<dbReference type="InterPro" id="IPR034164">
    <property type="entry name" value="Pepsin-like_dom"/>
</dbReference>
<dbReference type="CDD" id="cd05471">
    <property type="entry name" value="pepsin_like"/>
    <property type="match status" value="1"/>
</dbReference>
<evidence type="ECO:0000256" key="1">
    <source>
        <dbReference type="ARBA" id="ARBA00007447"/>
    </source>
</evidence>
<dbReference type="EMBL" id="SGPL01000024">
    <property type="protein sequence ID" value="THH20326.1"/>
    <property type="molecule type" value="Genomic_DNA"/>
</dbReference>
<comment type="caution">
    <text evidence="4">The sequence shown here is derived from an EMBL/GenBank/DDBJ whole genome shotgun (WGS) entry which is preliminary data.</text>
</comment>
<proteinExistence type="inferred from homology"/>
<gene>
    <name evidence="4" type="ORF">EW146_g1004</name>
</gene>
<comment type="similarity">
    <text evidence="1">Belongs to the peptidase A1 family.</text>
</comment>
<evidence type="ECO:0000259" key="3">
    <source>
        <dbReference type="PROSITE" id="PS51767"/>
    </source>
</evidence>
<keyword evidence="5" id="KW-1185">Reference proteome</keyword>
<accession>A0A4S4M532</accession>
<feature type="region of interest" description="Disordered" evidence="2">
    <location>
        <begin position="64"/>
        <end position="83"/>
    </location>
</feature>
<evidence type="ECO:0000313" key="5">
    <source>
        <dbReference type="Proteomes" id="UP000310158"/>
    </source>
</evidence>
<reference evidence="4 5" key="1">
    <citation type="submission" date="2019-02" db="EMBL/GenBank/DDBJ databases">
        <title>Genome sequencing of the rare red list fungi Bondarzewia mesenterica.</title>
        <authorList>
            <person name="Buettner E."/>
            <person name="Kellner H."/>
        </authorList>
    </citation>
    <scope>NUCLEOTIDE SEQUENCE [LARGE SCALE GENOMIC DNA]</scope>
    <source>
        <strain evidence="4 5">DSM 108281</strain>
    </source>
</reference>
<feature type="domain" description="Peptidase A1" evidence="3">
    <location>
        <begin position="281"/>
        <end position="589"/>
    </location>
</feature>
<dbReference type="OrthoDB" id="771136at2759"/>
<evidence type="ECO:0000256" key="2">
    <source>
        <dbReference type="SAM" id="MobiDB-lite"/>
    </source>
</evidence>
<dbReference type="PANTHER" id="PTHR47966">
    <property type="entry name" value="BETA-SITE APP-CLEAVING ENZYME, ISOFORM A-RELATED"/>
    <property type="match status" value="1"/>
</dbReference>
<dbReference type="SUPFAM" id="SSF50630">
    <property type="entry name" value="Acid proteases"/>
    <property type="match status" value="1"/>
</dbReference>
<sequence length="639" mass="69759">MATDYSRPEYLTALAVSRNNPVQHRRDASQRTRALTNAIPDMRFEQTYLKRILPYVHIERRTSAPIGASDETGKRKEKADGDVDAEEVSEEVITVQWGKVFWITTRDQVISPLLQGALWGTASVFIRPALSSLGTRVRQWWPSHQQPPSGYEGKGVGALRSWAKSLFGGTGFALSGVPHWTRTSTRQTLTPGPSLYIDLYERGFWINRLFSSTMRLLVTFLYLAVLSPTRALVAPFPSLTSSESETLSISTTAGVSLSVHFDVRQSSASEIHSINRQDIIYLANVTIGGRPFALQLDTGSSDLWIHRQEGVQITKQTQEFVKVEYGLGWVSGRTAYAPFEVGNLKIPSQAFINSDASADLDDIDGLWGLGFDRASEIHTVASRSSPSSDASSLTPLSNIFSQNISSPNFLTIDLGRSSSGESSSSGTFTVSSYDSQYSTMADEPHLPTVDPGRMTSRWEVVLGGLSVNGVAFDISKTKSASTTAVIDSGTSFALIDDAAADLIYNSIPGAKSCVINNAKYWAQSFPVHPLDLTVILTTDDEAHTVCAGVFLGKSSARGLQDEPLWILGDSFMRNVYTAFHFGSETLSGGFSGAPSIQILSKTDTDAASREFRQKRWVTLKDFPPLLEPKDVNCGTVPHP</sequence>
<protein>
    <recommendedName>
        <fullName evidence="3">Peptidase A1 domain-containing protein</fullName>
    </recommendedName>
</protein>
<organism evidence="4 5">
    <name type="scientific">Bondarzewia mesenterica</name>
    <dbReference type="NCBI Taxonomy" id="1095465"/>
    <lineage>
        <taxon>Eukaryota</taxon>
        <taxon>Fungi</taxon>
        <taxon>Dikarya</taxon>
        <taxon>Basidiomycota</taxon>
        <taxon>Agaricomycotina</taxon>
        <taxon>Agaricomycetes</taxon>
        <taxon>Russulales</taxon>
        <taxon>Bondarzewiaceae</taxon>
        <taxon>Bondarzewia</taxon>
    </lineage>
</organism>